<evidence type="ECO:0000256" key="9">
    <source>
        <dbReference type="ARBA" id="ARBA00023163"/>
    </source>
</evidence>
<keyword evidence="6" id="KW-0726">Sexual differentiation</keyword>
<dbReference type="InParanoid" id="Q3S383"/>
<protein>
    <recommendedName>
        <fullName evidence="3">Sex-determining region Y protein</fullName>
    </recommendedName>
    <alternativeName>
        <fullName evidence="11">Testis-determining factor</fullName>
    </alternativeName>
</protein>
<dbReference type="GO" id="GO:0005516">
    <property type="term" value="F:calmodulin binding"/>
    <property type="evidence" value="ECO:0007669"/>
    <property type="project" value="UniProtKB-KW"/>
</dbReference>
<keyword evidence="5" id="KW-0112">Calmodulin-binding</keyword>
<dbReference type="HOGENOM" id="CLU_021123_3_1_1"/>
<evidence type="ECO:0000256" key="8">
    <source>
        <dbReference type="ARBA" id="ARBA00023159"/>
    </source>
</evidence>
<dbReference type="GO" id="GO:0007548">
    <property type="term" value="P:sex differentiation"/>
    <property type="evidence" value="ECO:0007669"/>
    <property type="project" value="UniProtKB-KW"/>
</dbReference>
<keyword evidence="18" id="KW-1185">Reference proteome</keyword>
<dbReference type="GO" id="GO:0016607">
    <property type="term" value="C:nuclear speck"/>
    <property type="evidence" value="ECO:0007669"/>
    <property type="project" value="UniProtKB-SubCell"/>
</dbReference>
<gene>
    <name evidence="17" type="ORF">NEMVEDRAFT_v1g239130</name>
</gene>
<dbReference type="KEGG" id="nve:5519875"/>
<name>Q3S383_NEMVE</name>
<dbReference type="AlphaFoldDB" id="Q3S383"/>
<feature type="compositionally biased region" description="Basic residues" evidence="14">
    <location>
        <begin position="78"/>
        <end position="87"/>
    </location>
</feature>
<evidence type="ECO:0000313" key="17">
    <source>
        <dbReference type="EMBL" id="EDO47688.1"/>
    </source>
</evidence>
<evidence type="ECO:0000256" key="14">
    <source>
        <dbReference type="SAM" id="MobiDB-lite"/>
    </source>
</evidence>
<reference evidence="16" key="1">
    <citation type="journal article" date="2005" name="Dev. Genes Evol.">
        <title>Genomic inventory and expression of Sox and Fox genes in the cnidarian Nematostella vectensis.</title>
        <authorList>
            <person name="Magie C.R."/>
            <person name="Pang K."/>
            <person name="Martindale M.Q."/>
        </authorList>
    </citation>
    <scope>NUCLEOTIDE SEQUENCE</scope>
</reference>
<dbReference type="SMART" id="SM00398">
    <property type="entry name" value="HMG"/>
    <property type="match status" value="1"/>
</dbReference>
<comment type="similarity">
    <text evidence="2">Belongs to the SRY family.</text>
</comment>
<dbReference type="STRING" id="45351.Q3S383"/>
<dbReference type="InterPro" id="IPR009071">
    <property type="entry name" value="HMG_box_dom"/>
</dbReference>
<keyword evidence="10 13" id="KW-0539">Nucleus</keyword>
<evidence type="ECO:0000256" key="13">
    <source>
        <dbReference type="PROSITE-ProRule" id="PRU00267"/>
    </source>
</evidence>
<dbReference type="OMA" id="ECPRMLN"/>
<keyword evidence="8" id="KW-0010">Activator</keyword>
<dbReference type="GO" id="GO:0005634">
    <property type="term" value="C:nucleus"/>
    <property type="evidence" value="ECO:0000318"/>
    <property type="project" value="GO_Central"/>
</dbReference>
<dbReference type="Pfam" id="PF00505">
    <property type="entry name" value="HMG_box"/>
    <property type="match status" value="1"/>
</dbReference>
<dbReference type="GO" id="GO:0000978">
    <property type="term" value="F:RNA polymerase II cis-regulatory region sequence-specific DNA binding"/>
    <property type="evidence" value="ECO:0000318"/>
    <property type="project" value="GO_Central"/>
</dbReference>
<dbReference type="PANTHER" id="PTHR10270:SF161">
    <property type="entry name" value="SEX-DETERMINING REGION Y PROTEIN"/>
    <property type="match status" value="1"/>
</dbReference>
<dbReference type="SMR" id="Q3S383"/>
<dbReference type="GO" id="GO:0030154">
    <property type="term" value="P:cell differentiation"/>
    <property type="evidence" value="ECO:0000318"/>
    <property type="project" value="GO_Central"/>
</dbReference>
<dbReference type="SUPFAM" id="SSF47095">
    <property type="entry name" value="HMG-box"/>
    <property type="match status" value="1"/>
</dbReference>
<dbReference type="eggNOG" id="KOG0527">
    <property type="taxonomic scope" value="Eukaryota"/>
</dbReference>
<dbReference type="GO" id="GO:0045944">
    <property type="term" value="P:positive regulation of transcription by RNA polymerase II"/>
    <property type="evidence" value="ECO:0000318"/>
    <property type="project" value="GO_Central"/>
</dbReference>
<dbReference type="PANTHER" id="PTHR10270">
    <property type="entry name" value="SOX TRANSCRIPTION FACTOR"/>
    <property type="match status" value="1"/>
</dbReference>
<feature type="domain" description="HMG box" evidence="15">
    <location>
        <begin position="8"/>
        <end position="76"/>
    </location>
</feature>
<feature type="region of interest" description="Disordered" evidence="14">
    <location>
        <begin position="69"/>
        <end position="94"/>
    </location>
</feature>
<dbReference type="InterPro" id="IPR036910">
    <property type="entry name" value="HMG_box_dom_sf"/>
</dbReference>
<dbReference type="InterPro" id="IPR050140">
    <property type="entry name" value="SRY-related_HMG-box_TF-like"/>
</dbReference>
<organism evidence="16">
    <name type="scientific">Nematostella vectensis</name>
    <name type="common">Starlet sea anemone</name>
    <dbReference type="NCBI Taxonomy" id="45351"/>
    <lineage>
        <taxon>Eukaryota</taxon>
        <taxon>Metazoa</taxon>
        <taxon>Cnidaria</taxon>
        <taxon>Anthozoa</taxon>
        <taxon>Hexacorallia</taxon>
        <taxon>Actiniaria</taxon>
        <taxon>Edwardsiidae</taxon>
        <taxon>Nematostella</taxon>
    </lineage>
</organism>
<reference evidence="17 18" key="2">
    <citation type="journal article" date="2007" name="Science">
        <title>Sea anemone genome reveals ancestral eumetazoan gene repertoire and genomic organization.</title>
        <authorList>
            <person name="Putnam N.H."/>
            <person name="Srivastava M."/>
            <person name="Hellsten U."/>
            <person name="Dirks B."/>
            <person name="Chapman J."/>
            <person name="Salamov A."/>
            <person name="Terry A."/>
            <person name="Shapiro H."/>
            <person name="Lindquist E."/>
            <person name="Kapitonov V.V."/>
            <person name="Jurka J."/>
            <person name="Genikhovich G."/>
            <person name="Grigoriev I.V."/>
            <person name="Lucas S.M."/>
            <person name="Steele R.E."/>
            <person name="Finnerty J.R."/>
            <person name="Technau U."/>
            <person name="Martindale M.Q."/>
            <person name="Rokhsar D.S."/>
        </authorList>
    </citation>
    <scope>NUCLEOTIDE SEQUENCE [LARGE SCALE GENOMIC DNA]</scope>
    <source>
        <strain evidence="17">CH2 x CH6</strain>
        <strain evidence="18">CH2 X CH6</strain>
    </source>
</reference>
<dbReference type="GO" id="GO:0001228">
    <property type="term" value="F:DNA-binding transcription activator activity, RNA polymerase II-specific"/>
    <property type="evidence" value="ECO:0000318"/>
    <property type="project" value="GO_Central"/>
</dbReference>
<proteinExistence type="evidence at transcript level"/>
<evidence type="ECO:0000313" key="16">
    <source>
        <dbReference type="EMBL" id="ABA02361.1"/>
    </source>
</evidence>
<sequence length="234" mass="26460">MTKPGDHIKRPMNAYMVWSRKERRRIAEECPRMLNSEISKRLGLEWNSLTLDEKQPYVEEAKRLRELHKKDHPDYKYQPKRKPKTSPKLKTPGLNPFMHGYGEMPGIGMPPPTNLCQPMASHMGPMVNMASCPGSCTLPEPPPPYHFSPHYSFVQNISDYKNQCGSHLSLMSRDLPYPSPIGYPSHGASHPVQFVHRSLIPDSGSVVHATSPIDARSGLARHPLDCVVMRPEGY</sequence>
<evidence type="ECO:0000256" key="5">
    <source>
        <dbReference type="ARBA" id="ARBA00022860"/>
    </source>
</evidence>
<dbReference type="EMBL" id="DS469518">
    <property type="protein sequence ID" value="EDO47688.1"/>
    <property type="molecule type" value="Genomic_DNA"/>
</dbReference>
<evidence type="ECO:0000256" key="12">
    <source>
        <dbReference type="ARBA" id="ARBA00045821"/>
    </source>
</evidence>
<evidence type="ECO:0000259" key="15">
    <source>
        <dbReference type="PROSITE" id="PS50118"/>
    </source>
</evidence>
<evidence type="ECO:0000256" key="1">
    <source>
        <dbReference type="ARBA" id="ARBA00004324"/>
    </source>
</evidence>
<keyword evidence="7 13" id="KW-0238">DNA-binding</keyword>
<evidence type="ECO:0000256" key="7">
    <source>
        <dbReference type="ARBA" id="ARBA00023125"/>
    </source>
</evidence>
<keyword evidence="9" id="KW-0804">Transcription</keyword>
<accession>Q3S383</accession>
<comment type="subcellular location">
    <subcellularLocation>
        <location evidence="1">Nucleus speckle</location>
    </subcellularLocation>
</comment>
<dbReference type="Gene3D" id="1.10.30.10">
    <property type="entry name" value="High mobility group box domain"/>
    <property type="match status" value="1"/>
</dbReference>
<keyword evidence="4" id="KW-0221">Differentiation</keyword>
<evidence type="ECO:0000256" key="10">
    <source>
        <dbReference type="ARBA" id="ARBA00023242"/>
    </source>
</evidence>
<evidence type="ECO:0000256" key="2">
    <source>
        <dbReference type="ARBA" id="ARBA00005998"/>
    </source>
</evidence>
<dbReference type="PROSITE" id="PS50118">
    <property type="entry name" value="HMG_BOX_2"/>
    <property type="match status" value="1"/>
</dbReference>
<dbReference type="PRINTS" id="PR00886">
    <property type="entry name" value="HIGHMOBLTY12"/>
</dbReference>
<dbReference type="EMBL" id="DQ173693">
    <property type="protein sequence ID" value="ABA02361.1"/>
    <property type="molecule type" value="mRNA"/>
</dbReference>
<evidence type="ECO:0000313" key="18">
    <source>
        <dbReference type="Proteomes" id="UP000001593"/>
    </source>
</evidence>
<dbReference type="Proteomes" id="UP000001593">
    <property type="component" value="Unassembled WGS sequence"/>
</dbReference>
<comment type="function">
    <text evidence="12">Transcriptional regulator that controls a genetic switch in male development. It is necessary and sufficient for initiating male sex determination by directing the development of supporting cell precursors (pre-Sertoli cells) as Sertoli rather than granulosa cells. Involved in different aspects of gene regulation including promoter activation or repression. Binds to the DNA consensus sequence 5'-[AT]AACAA[AT]-3'. SRY HMG box recognizes DNA by partial intercalation in the minor groove and promotes DNA bending. Also involved in pre-mRNA splicing. In male adult brain involved in the maintenance of motor functions of dopaminergic neurons.</text>
</comment>
<evidence type="ECO:0000256" key="4">
    <source>
        <dbReference type="ARBA" id="ARBA00022782"/>
    </source>
</evidence>
<dbReference type="OrthoDB" id="6247875at2759"/>
<feature type="DNA-binding region" description="HMG box" evidence="13">
    <location>
        <begin position="8"/>
        <end position="76"/>
    </location>
</feature>
<dbReference type="CDD" id="cd22004">
    <property type="entry name" value="HMG-box_SOX"/>
    <property type="match status" value="1"/>
</dbReference>
<evidence type="ECO:0000256" key="11">
    <source>
        <dbReference type="ARBA" id="ARBA00032498"/>
    </source>
</evidence>
<evidence type="ECO:0000256" key="3">
    <source>
        <dbReference type="ARBA" id="ARBA00019052"/>
    </source>
</evidence>
<evidence type="ECO:0000256" key="6">
    <source>
        <dbReference type="ARBA" id="ARBA00022928"/>
    </source>
</evidence>
<dbReference type="FunFam" id="1.10.30.10:FF:000002">
    <property type="entry name" value="transcription factor Sox-2"/>
    <property type="match status" value="1"/>
</dbReference>